<organism evidence="2 3">
    <name type="scientific">Rhodofomes roseus</name>
    <dbReference type="NCBI Taxonomy" id="34475"/>
    <lineage>
        <taxon>Eukaryota</taxon>
        <taxon>Fungi</taxon>
        <taxon>Dikarya</taxon>
        <taxon>Basidiomycota</taxon>
        <taxon>Agaricomycotina</taxon>
        <taxon>Agaricomycetes</taxon>
        <taxon>Polyporales</taxon>
        <taxon>Rhodofomes</taxon>
    </lineage>
</organism>
<sequence>MLPIKYAYRLNDWMPIESNAKWYRYDDGTYNPWDGELLETVDMSPTDDVFADSDRYTSYGSDEEGEDGEVEYKDYDEGNYDDEEDEDEDEHEGVLYEDEHDEPGEGGIAFGEDITGDCDGNEPVGNGLQDVENQFADEANGVMIIARNMTVQCVLHET</sequence>
<feature type="region of interest" description="Disordered" evidence="1">
    <location>
        <begin position="45"/>
        <end position="109"/>
    </location>
</feature>
<comment type="caution">
    <text evidence="2">The sequence shown here is derived from an EMBL/GenBank/DDBJ whole genome shotgun (WGS) entry which is preliminary data.</text>
</comment>
<evidence type="ECO:0000256" key="1">
    <source>
        <dbReference type="SAM" id="MobiDB-lite"/>
    </source>
</evidence>
<proteinExistence type="predicted"/>
<dbReference type="Proteomes" id="UP000298390">
    <property type="component" value="Unassembled WGS sequence"/>
</dbReference>
<name>A0A4Y9YHQ4_9APHY</name>
<evidence type="ECO:0000313" key="2">
    <source>
        <dbReference type="EMBL" id="TFY61243.1"/>
    </source>
</evidence>
<protein>
    <submittedName>
        <fullName evidence="2">Uncharacterized protein</fullName>
    </submittedName>
</protein>
<accession>A0A4Y9YHQ4</accession>
<feature type="compositionally biased region" description="Acidic residues" evidence="1">
    <location>
        <begin position="77"/>
        <end position="104"/>
    </location>
</feature>
<gene>
    <name evidence="2" type="ORF">EVJ58_g4633</name>
</gene>
<evidence type="ECO:0000313" key="3">
    <source>
        <dbReference type="Proteomes" id="UP000298390"/>
    </source>
</evidence>
<dbReference type="EMBL" id="SEKV01000216">
    <property type="protein sequence ID" value="TFY61243.1"/>
    <property type="molecule type" value="Genomic_DNA"/>
</dbReference>
<dbReference type="AlphaFoldDB" id="A0A4Y9YHQ4"/>
<reference evidence="2 3" key="1">
    <citation type="submission" date="2019-01" db="EMBL/GenBank/DDBJ databases">
        <title>Genome sequencing of the rare red list fungi Fomitopsis rosea.</title>
        <authorList>
            <person name="Buettner E."/>
            <person name="Kellner H."/>
        </authorList>
    </citation>
    <scope>NUCLEOTIDE SEQUENCE [LARGE SCALE GENOMIC DNA]</scope>
    <source>
        <strain evidence="2 3">DSM 105464</strain>
    </source>
</reference>